<feature type="transmembrane region" description="Helical" evidence="2">
    <location>
        <begin position="139"/>
        <end position="157"/>
    </location>
</feature>
<dbReference type="EMBL" id="JAQQWK010000009">
    <property type="protein sequence ID" value="KAK8035653.1"/>
    <property type="molecule type" value="Genomic_DNA"/>
</dbReference>
<proteinExistence type="predicted"/>
<feature type="region of interest" description="Disordered" evidence="1">
    <location>
        <begin position="14"/>
        <end position="35"/>
    </location>
</feature>
<name>A0ABR1SMU4_9PEZI</name>
<evidence type="ECO:0000313" key="4">
    <source>
        <dbReference type="Proteomes" id="UP001444661"/>
    </source>
</evidence>
<evidence type="ECO:0000256" key="2">
    <source>
        <dbReference type="SAM" id="Phobius"/>
    </source>
</evidence>
<gene>
    <name evidence="3" type="ORF">PG993_010648</name>
</gene>
<dbReference type="Proteomes" id="UP001444661">
    <property type="component" value="Unassembled WGS sequence"/>
</dbReference>
<feature type="transmembrane region" description="Helical" evidence="2">
    <location>
        <begin position="81"/>
        <end position="100"/>
    </location>
</feature>
<keyword evidence="2" id="KW-0472">Membrane</keyword>
<keyword evidence="4" id="KW-1185">Reference proteome</keyword>
<reference evidence="3 4" key="1">
    <citation type="submission" date="2023-01" db="EMBL/GenBank/DDBJ databases">
        <title>Analysis of 21 Apiospora genomes using comparative genomics revels a genus with tremendous synthesis potential of carbohydrate active enzymes and secondary metabolites.</title>
        <authorList>
            <person name="Sorensen T."/>
        </authorList>
    </citation>
    <scope>NUCLEOTIDE SEQUENCE [LARGE SCALE GENOMIC DNA]</scope>
    <source>
        <strain evidence="3 4">CBS 33761</strain>
    </source>
</reference>
<feature type="transmembrane region" description="Helical" evidence="2">
    <location>
        <begin position="112"/>
        <end position="133"/>
    </location>
</feature>
<organism evidence="3 4">
    <name type="scientific">Apiospora rasikravindrae</name>
    <dbReference type="NCBI Taxonomy" id="990691"/>
    <lineage>
        <taxon>Eukaryota</taxon>
        <taxon>Fungi</taxon>
        <taxon>Dikarya</taxon>
        <taxon>Ascomycota</taxon>
        <taxon>Pezizomycotina</taxon>
        <taxon>Sordariomycetes</taxon>
        <taxon>Xylariomycetidae</taxon>
        <taxon>Amphisphaeriales</taxon>
        <taxon>Apiosporaceae</taxon>
        <taxon>Apiospora</taxon>
    </lineage>
</organism>
<sequence>MDLPVLTRGLNPVEVSKDRPQVNNSNSNNHNNNNNSNINNLVLVIVDRLRPILAAVTSPSDPFTKTLVSLIDLTTLVNPPVFHTIMMILVVVDPTMMILEKLVDLTTMMSRLVVLDLTTMSLLLDLTMVSHVSFVDPTMMSYVNLVDLIMMSYVSLIDHTTAMRATTLERPAENHLLGLDHGPLFVPSLHP</sequence>
<protein>
    <submittedName>
        <fullName evidence="3">Uncharacterized protein</fullName>
    </submittedName>
</protein>
<keyword evidence="2" id="KW-1133">Transmembrane helix</keyword>
<feature type="compositionally biased region" description="Low complexity" evidence="1">
    <location>
        <begin position="23"/>
        <end position="35"/>
    </location>
</feature>
<evidence type="ECO:0000313" key="3">
    <source>
        <dbReference type="EMBL" id="KAK8035653.1"/>
    </source>
</evidence>
<accession>A0ABR1SMU4</accession>
<evidence type="ECO:0000256" key="1">
    <source>
        <dbReference type="SAM" id="MobiDB-lite"/>
    </source>
</evidence>
<comment type="caution">
    <text evidence="3">The sequence shown here is derived from an EMBL/GenBank/DDBJ whole genome shotgun (WGS) entry which is preliminary data.</text>
</comment>
<keyword evidence="2" id="KW-0812">Transmembrane</keyword>